<dbReference type="SUPFAM" id="SSF54523">
    <property type="entry name" value="Pili subunits"/>
    <property type="match status" value="1"/>
</dbReference>
<keyword evidence="2" id="KW-1185">Reference proteome</keyword>
<dbReference type="InterPro" id="IPR045584">
    <property type="entry name" value="Pilin-like"/>
</dbReference>
<protein>
    <submittedName>
        <fullName evidence="1">MSHA pilin protein MshC</fullName>
    </submittedName>
</protein>
<proteinExistence type="predicted"/>
<evidence type="ECO:0000313" key="1">
    <source>
        <dbReference type="EMBL" id="TDP85795.1"/>
    </source>
</evidence>
<gene>
    <name evidence="1" type="ORF">EV672_102144</name>
</gene>
<dbReference type="RefSeq" id="WP_166643448.1">
    <property type="nucleotide sequence ID" value="NZ_SNXW01000002.1"/>
</dbReference>
<organism evidence="1 2">
    <name type="scientific">Aquabacterium commune</name>
    <dbReference type="NCBI Taxonomy" id="70586"/>
    <lineage>
        <taxon>Bacteria</taxon>
        <taxon>Pseudomonadati</taxon>
        <taxon>Pseudomonadota</taxon>
        <taxon>Betaproteobacteria</taxon>
        <taxon>Burkholderiales</taxon>
        <taxon>Aquabacterium</taxon>
    </lineage>
</organism>
<sequence length="169" mass="17548">MNKAPIARQQARGFTMVELIVTLLIVAALAATAVPVLTGGIGMRDQAWRDGALSALRHARNIATSHRRVVCASFNGNAITLTMAKRNPATACDAPLASPDGKAVFASSNNSEATTAVTLVSGSAFAGTFHFQPDSRITTDFAGTATGQWRVVLTGADDIAIDGVTGHVR</sequence>
<evidence type="ECO:0000313" key="2">
    <source>
        <dbReference type="Proteomes" id="UP000294593"/>
    </source>
</evidence>
<reference evidence="1 2" key="1">
    <citation type="submission" date="2019-03" db="EMBL/GenBank/DDBJ databases">
        <title>Genomic Encyclopedia of Type Strains, Phase IV (KMG-IV): sequencing the most valuable type-strain genomes for metagenomic binning, comparative biology and taxonomic classification.</title>
        <authorList>
            <person name="Goeker M."/>
        </authorList>
    </citation>
    <scope>NUCLEOTIDE SEQUENCE [LARGE SCALE GENOMIC DNA]</scope>
    <source>
        <strain evidence="1 2">DSM 11901</strain>
    </source>
</reference>
<dbReference type="NCBIfam" id="TIGR02532">
    <property type="entry name" value="IV_pilin_GFxxxE"/>
    <property type="match status" value="1"/>
</dbReference>
<dbReference type="EMBL" id="SNXW01000002">
    <property type="protein sequence ID" value="TDP85795.1"/>
    <property type="molecule type" value="Genomic_DNA"/>
</dbReference>
<dbReference type="InterPro" id="IPR012902">
    <property type="entry name" value="N_methyl_site"/>
</dbReference>
<accession>A0A4R6RHY0</accession>
<dbReference type="Gene3D" id="3.30.700.10">
    <property type="entry name" value="Glycoprotein, Type 4 Pilin"/>
    <property type="match status" value="1"/>
</dbReference>
<dbReference type="AlphaFoldDB" id="A0A4R6RHY0"/>
<dbReference type="Proteomes" id="UP000294593">
    <property type="component" value="Unassembled WGS sequence"/>
</dbReference>
<name>A0A4R6RHY0_9BURK</name>
<comment type="caution">
    <text evidence="1">The sequence shown here is derived from an EMBL/GenBank/DDBJ whole genome shotgun (WGS) entry which is preliminary data.</text>
</comment>
<dbReference type="Pfam" id="PF07963">
    <property type="entry name" value="N_methyl"/>
    <property type="match status" value="1"/>
</dbReference>